<sequence>MKHLCLVILLVFTLSCKSENTAVTQKNSELNSIVCPENGVCSFKVLQNKSLAIKTDGLGDLFLETVEGKKLVLKFEYSKNHDKKLEDGSYREEVFLELNPNDLKIETKDLVNQKLYFARWCYCKGETGYYKIKEGLLKVEKLNDGSFQLYLSFKIGEVPQVVTQINETFSLQ</sequence>
<accession>A0ABX1D7W8</accession>
<gene>
    <name evidence="1" type="ORF">HC176_03070</name>
</gene>
<evidence type="ECO:0000313" key="1">
    <source>
        <dbReference type="EMBL" id="NJX14468.1"/>
    </source>
</evidence>
<dbReference type="RefSeq" id="WP_167916724.1">
    <property type="nucleotide sequence ID" value="NZ_JAAVJS010000003.1"/>
</dbReference>
<dbReference type="EMBL" id="JAAVJS010000003">
    <property type="protein sequence ID" value="NJX14468.1"/>
    <property type="molecule type" value="Genomic_DNA"/>
</dbReference>
<evidence type="ECO:0008006" key="3">
    <source>
        <dbReference type="Google" id="ProtNLM"/>
    </source>
</evidence>
<name>A0ABX1D7W8_9FLAO</name>
<evidence type="ECO:0000313" key="2">
    <source>
        <dbReference type="Proteomes" id="UP000760545"/>
    </source>
</evidence>
<proteinExistence type="predicted"/>
<reference evidence="1 2" key="1">
    <citation type="submission" date="2020-03" db="EMBL/GenBank/DDBJ databases">
        <title>Tamlana sp. nov, isolated from XXX.</title>
        <authorList>
            <person name="Cao W.R."/>
        </authorList>
    </citation>
    <scope>NUCLEOTIDE SEQUENCE [LARGE SCALE GENOMIC DNA]</scope>
    <source>
        <strain evidence="1 2">HST1-43</strain>
    </source>
</reference>
<organism evidence="1 2">
    <name type="scientific">Tamlana crocina</name>
    <dbReference type="NCBI Taxonomy" id="393006"/>
    <lineage>
        <taxon>Bacteria</taxon>
        <taxon>Pseudomonadati</taxon>
        <taxon>Bacteroidota</taxon>
        <taxon>Flavobacteriia</taxon>
        <taxon>Flavobacteriales</taxon>
        <taxon>Flavobacteriaceae</taxon>
        <taxon>Tamlana</taxon>
    </lineage>
</organism>
<dbReference type="PROSITE" id="PS51257">
    <property type="entry name" value="PROKAR_LIPOPROTEIN"/>
    <property type="match status" value="1"/>
</dbReference>
<comment type="caution">
    <text evidence="1">The sequence shown here is derived from an EMBL/GenBank/DDBJ whole genome shotgun (WGS) entry which is preliminary data.</text>
</comment>
<keyword evidence="2" id="KW-1185">Reference proteome</keyword>
<protein>
    <recommendedName>
        <fullName evidence="3">Lipoprotein</fullName>
    </recommendedName>
</protein>
<dbReference type="Proteomes" id="UP000760545">
    <property type="component" value="Unassembled WGS sequence"/>
</dbReference>